<evidence type="ECO:0000313" key="3">
    <source>
        <dbReference type="Proteomes" id="UP000435112"/>
    </source>
</evidence>
<dbReference type="AlphaFoldDB" id="A0A6A3H622"/>
<proteinExistence type="predicted"/>
<feature type="region of interest" description="Disordered" evidence="1">
    <location>
        <begin position="281"/>
        <end position="379"/>
    </location>
</feature>
<organism evidence="2 3">
    <name type="scientific">Phytophthora rubi</name>
    <dbReference type="NCBI Taxonomy" id="129364"/>
    <lineage>
        <taxon>Eukaryota</taxon>
        <taxon>Sar</taxon>
        <taxon>Stramenopiles</taxon>
        <taxon>Oomycota</taxon>
        <taxon>Peronosporomycetes</taxon>
        <taxon>Peronosporales</taxon>
        <taxon>Peronosporaceae</taxon>
        <taxon>Phytophthora</taxon>
    </lineage>
</organism>
<feature type="region of interest" description="Disordered" evidence="1">
    <location>
        <begin position="1"/>
        <end position="22"/>
    </location>
</feature>
<evidence type="ECO:0000256" key="1">
    <source>
        <dbReference type="SAM" id="MobiDB-lite"/>
    </source>
</evidence>
<name>A0A6A3H622_9STRA</name>
<evidence type="ECO:0000313" key="2">
    <source>
        <dbReference type="EMBL" id="KAE8964931.1"/>
    </source>
</evidence>
<comment type="caution">
    <text evidence="2">The sequence shown here is derived from an EMBL/GenBank/DDBJ whole genome shotgun (WGS) entry which is preliminary data.</text>
</comment>
<gene>
    <name evidence="2" type="ORF">PR002_g28833</name>
</gene>
<dbReference type="Proteomes" id="UP000435112">
    <property type="component" value="Unassembled WGS sequence"/>
</dbReference>
<dbReference type="EMBL" id="QXFU01005289">
    <property type="protein sequence ID" value="KAE8964931.1"/>
    <property type="molecule type" value="Genomic_DNA"/>
</dbReference>
<feature type="compositionally biased region" description="Low complexity" evidence="1">
    <location>
        <begin position="489"/>
        <end position="519"/>
    </location>
</feature>
<protein>
    <submittedName>
        <fullName evidence="2">Uncharacterized protein</fullName>
    </submittedName>
</protein>
<reference evidence="2 3" key="1">
    <citation type="submission" date="2018-09" db="EMBL/GenBank/DDBJ databases">
        <title>Genomic investigation of the strawberry pathogen Phytophthora fragariae indicates pathogenicity is determined by transcriptional variation in three key races.</title>
        <authorList>
            <person name="Adams T.M."/>
            <person name="Armitage A.D."/>
            <person name="Sobczyk M.K."/>
            <person name="Bates H.J."/>
            <person name="Dunwell J.M."/>
            <person name="Nellist C.F."/>
            <person name="Harrison R.J."/>
        </authorList>
    </citation>
    <scope>NUCLEOTIDE SEQUENCE [LARGE SCALE GENOMIC DNA]</scope>
    <source>
        <strain evidence="2 3">SCRP324</strain>
    </source>
</reference>
<feature type="region of interest" description="Disordered" evidence="1">
    <location>
        <begin position="473"/>
        <end position="519"/>
    </location>
</feature>
<feature type="compositionally biased region" description="Gly residues" evidence="1">
    <location>
        <begin position="478"/>
        <end position="488"/>
    </location>
</feature>
<accession>A0A6A3H622</accession>
<dbReference type="OrthoDB" id="128129at2759"/>
<sequence>MRDQARRISTALRRERDAAVTERDQARQAMAALEQRRDAVVAERDQARLALTAQRQQRALVDEELRVTRTSLSQSRAESEAAQNLNVPLQDDRRRANALLVAHAEELRRGATRIHDLEESVATATTLRVAAESEMARAQAGELGAASRAAQYRAGWMSVRRPSQQRRKAVGAQIYRLSARVVELEEERDLAIRERDERAVVWRRMLRDARRGRELAQRVRDDLADRLAGVVMGVGGHIDTAGLTSRLEATFTAEIEAAVPLPPAVPASAAVPAISAVSTPAVPVPASAASGSGTRTGSSAAMTGSTTGTSSPDGPSGSHSAPTSSPTSSPSVFQRSRSGAPSRSGSQSRASGPSGAAPAPSSSSSPFRRSRRPSTVADTAASSAATLSAAAAAAARAREDAALFASPVAWPWVSLAVPGTSASSFAVAFPYASASTIWFAFALAFGFPGVDAFGGVSAFRALGAAGALFAEGPHGSERGGGSGPGPGNSGDSSGDDSSTSSSSHASSSRTASSGSAGSSPAVPFFDPVIPPAGTPSGWRQPRYAPWSKRVRRLRLHLITVQELRTLFLPPPGWIIPRRAPPEPANWNRALVTPANVEALYATQPWRYLAQAAEAHIFASGDAAFRPFSRRLQRHIEHWAQAYWESTHELHVQGATWKRWCTARNTRRSHAGNHLNSLLQLAVRLFQQGLAGMDLLLDPMMHYFPPAHTSIGRWYPGLQRATLQAALDDIDAQEPWRRFYPTSLTVAAMDAHVRCRVTRDHPAFHVPRLAGKFIQQV</sequence>